<evidence type="ECO:0000259" key="3">
    <source>
        <dbReference type="Pfam" id="PF02557"/>
    </source>
</evidence>
<gene>
    <name evidence="4" type="primary">vanY-2</name>
    <name evidence="4" type="ORF">HLUCCA11_16135</name>
</gene>
<dbReference type="SUPFAM" id="SSF55166">
    <property type="entry name" value="Hedgehog/DD-peptidase"/>
    <property type="match status" value="1"/>
</dbReference>
<dbReference type="Pfam" id="PF02557">
    <property type="entry name" value="VanY"/>
    <property type="match status" value="1"/>
</dbReference>
<dbReference type="Gene3D" id="3.30.1380.10">
    <property type="match status" value="1"/>
</dbReference>
<dbReference type="InterPro" id="IPR052179">
    <property type="entry name" value="DD-CPase-like"/>
</dbReference>
<name>A0A0P7YU41_9CYAN</name>
<keyword evidence="4" id="KW-0645">Protease</keyword>
<dbReference type="STRING" id="1666911.HLUCCA11_16135"/>
<keyword evidence="4" id="KW-0378">Hydrolase</keyword>
<dbReference type="AlphaFoldDB" id="A0A0P7YU41"/>
<dbReference type="EC" id="3.4.16.4" evidence="4"/>
<proteinExistence type="predicted"/>
<accession>A0A0P7YU41</accession>
<dbReference type="EMBL" id="LJZR01000023">
    <property type="protein sequence ID" value="KPQ34118.1"/>
    <property type="molecule type" value="Genomic_DNA"/>
</dbReference>
<keyword evidence="2" id="KW-1133">Transmembrane helix</keyword>
<dbReference type="GO" id="GO:0006508">
    <property type="term" value="P:proteolysis"/>
    <property type="evidence" value="ECO:0007669"/>
    <property type="project" value="InterPro"/>
</dbReference>
<feature type="region of interest" description="Disordered" evidence="1">
    <location>
        <begin position="71"/>
        <end position="125"/>
    </location>
</feature>
<feature type="compositionally biased region" description="Polar residues" evidence="1">
    <location>
        <begin position="99"/>
        <end position="112"/>
    </location>
</feature>
<keyword evidence="2" id="KW-0812">Transmembrane</keyword>
<dbReference type="PATRIC" id="fig|1666911.3.peg.901"/>
<evidence type="ECO:0000313" key="5">
    <source>
        <dbReference type="Proteomes" id="UP000050465"/>
    </source>
</evidence>
<comment type="caution">
    <text evidence="4">The sequence shown here is derived from an EMBL/GenBank/DDBJ whole genome shotgun (WGS) entry which is preliminary data.</text>
</comment>
<dbReference type="CDD" id="cd14852">
    <property type="entry name" value="LD-carboxypeptidase"/>
    <property type="match status" value="1"/>
</dbReference>
<keyword evidence="2" id="KW-0472">Membrane</keyword>
<dbReference type="InterPro" id="IPR058193">
    <property type="entry name" value="VanY/YodJ_core_dom"/>
</dbReference>
<dbReference type="PANTHER" id="PTHR34385:SF1">
    <property type="entry name" value="PEPTIDOGLYCAN L-ALANYL-D-GLUTAMATE ENDOPEPTIDASE CWLK"/>
    <property type="match status" value="1"/>
</dbReference>
<protein>
    <submittedName>
        <fullName evidence="4">D-alanyl-D-alanine carboxypeptidase</fullName>
        <ecNumber evidence="4">3.4.16.4</ecNumber>
    </submittedName>
</protein>
<dbReference type="Proteomes" id="UP000050465">
    <property type="component" value="Unassembled WGS sequence"/>
</dbReference>
<dbReference type="InterPro" id="IPR009045">
    <property type="entry name" value="Zn_M74/Hedgehog-like"/>
</dbReference>
<reference evidence="4 5" key="1">
    <citation type="submission" date="2015-09" db="EMBL/GenBank/DDBJ databases">
        <title>Identification and resolution of microdiversity through metagenomic sequencing of parallel consortia.</title>
        <authorList>
            <person name="Nelson W.C."/>
            <person name="Romine M.F."/>
            <person name="Lindemann S.R."/>
        </authorList>
    </citation>
    <scope>NUCLEOTIDE SEQUENCE [LARGE SCALE GENOMIC DNA]</scope>
    <source>
        <strain evidence="4">Ana</strain>
    </source>
</reference>
<dbReference type="GO" id="GO:0009002">
    <property type="term" value="F:serine-type D-Ala-D-Ala carboxypeptidase activity"/>
    <property type="evidence" value="ECO:0007669"/>
    <property type="project" value="UniProtKB-EC"/>
</dbReference>
<keyword evidence="4" id="KW-0121">Carboxypeptidase</keyword>
<evidence type="ECO:0000256" key="1">
    <source>
        <dbReference type="SAM" id="MobiDB-lite"/>
    </source>
</evidence>
<dbReference type="InterPro" id="IPR003709">
    <property type="entry name" value="VanY-like_core_dom"/>
</dbReference>
<evidence type="ECO:0000256" key="2">
    <source>
        <dbReference type="SAM" id="Phobius"/>
    </source>
</evidence>
<sequence>MKPAIFALKKLPFWVQVALVATLIVVMGLMGSFLTHTLSGQATPERAASDNALNDTRSPLAAEVPIAARPPLPVPAVPNPATATESVELGSDSPFALPSESNYPQENLSAKSPSPAANVPSNLASTPPREFGHLPYRENTSQLVSVGPFVRENYERDEALDHAAAGAFMLMQRDAAQAGVQLMAISGFRSIADQKELFTKQIERKGSEAAAAQYSAPPGHSEHHTGYAVDIADINEPDTDIKLSFEYTAAYQWLVSNAAEYGFEESFPKNNAQGVSFEPWHWRYVGTPEAIATFNTARSLFPAPSR</sequence>
<feature type="domain" description="D-alanyl-D-alanine carboxypeptidase-like core" evidence="3">
    <location>
        <begin position="159"/>
        <end position="286"/>
    </location>
</feature>
<dbReference type="PANTHER" id="PTHR34385">
    <property type="entry name" value="D-ALANYL-D-ALANINE CARBOXYPEPTIDASE"/>
    <property type="match status" value="1"/>
</dbReference>
<evidence type="ECO:0000313" key="4">
    <source>
        <dbReference type="EMBL" id="KPQ34118.1"/>
    </source>
</evidence>
<organism evidence="4 5">
    <name type="scientific">Phormidesmis priestleyi Ana</name>
    <dbReference type="NCBI Taxonomy" id="1666911"/>
    <lineage>
        <taxon>Bacteria</taxon>
        <taxon>Bacillati</taxon>
        <taxon>Cyanobacteriota</taxon>
        <taxon>Cyanophyceae</taxon>
        <taxon>Leptolyngbyales</taxon>
        <taxon>Leptolyngbyaceae</taxon>
        <taxon>Phormidesmis</taxon>
    </lineage>
</organism>
<feature type="transmembrane region" description="Helical" evidence="2">
    <location>
        <begin position="12"/>
        <end position="34"/>
    </location>
</feature>